<keyword evidence="2" id="KW-0812">Transmembrane</keyword>
<protein>
    <submittedName>
        <fullName evidence="3">Uncharacterized protein</fullName>
    </submittedName>
</protein>
<name>A0A059D7H6_EUCGR</name>
<reference evidence="3" key="1">
    <citation type="submission" date="2013-07" db="EMBL/GenBank/DDBJ databases">
        <title>The genome of Eucalyptus grandis.</title>
        <authorList>
            <person name="Schmutz J."/>
            <person name="Hayes R."/>
            <person name="Myburg A."/>
            <person name="Tuskan G."/>
            <person name="Grattapaglia D."/>
            <person name="Rokhsar D.S."/>
        </authorList>
    </citation>
    <scope>NUCLEOTIDE SEQUENCE</scope>
    <source>
        <tissue evidence="3">Leaf extractions</tissue>
    </source>
</reference>
<keyword evidence="2" id="KW-1133">Transmembrane helix</keyword>
<accession>A0A059D7H6</accession>
<evidence type="ECO:0000256" key="1">
    <source>
        <dbReference type="ARBA" id="ARBA00010199"/>
    </source>
</evidence>
<dbReference type="GO" id="GO:0016020">
    <property type="term" value="C:membrane"/>
    <property type="evidence" value="ECO:0007669"/>
    <property type="project" value="InterPro"/>
</dbReference>
<dbReference type="InParanoid" id="A0A059D7H6"/>
<dbReference type="EMBL" id="KK198754">
    <property type="protein sequence ID" value="KCW86180.1"/>
    <property type="molecule type" value="Genomic_DNA"/>
</dbReference>
<organism evidence="3">
    <name type="scientific">Eucalyptus grandis</name>
    <name type="common">Flooded gum</name>
    <dbReference type="NCBI Taxonomy" id="71139"/>
    <lineage>
        <taxon>Eukaryota</taxon>
        <taxon>Viridiplantae</taxon>
        <taxon>Streptophyta</taxon>
        <taxon>Embryophyta</taxon>
        <taxon>Tracheophyta</taxon>
        <taxon>Spermatophyta</taxon>
        <taxon>Magnoliopsida</taxon>
        <taxon>eudicotyledons</taxon>
        <taxon>Gunneridae</taxon>
        <taxon>Pentapetalae</taxon>
        <taxon>rosids</taxon>
        <taxon>malvids</taxon>
        <taxon>Myrtales</taxon>
        <taxon>Myrtaceae</taxon>
        <taxon>Myrtoideae</taxon>
        <taxon>Eucalypteae</taxon>
        <taxon>Eucalyptus</taxon>
    </lineage>
</organism>
<dbReference type="AlphaFoldDB" id="A0A059D7H6"/>
<sequence>MAVGPLIGVSLLQYCIQVISVMFVGHLRELPLSGASMATSFASVTGFSVLVQLSIHGNIRVPISSQQLVVVVVVVNVVVSLSPIM</sequence>
<dbReference type="GO" id="GO:0015297">
    <property type="term" value="F:antiporter activity"/>
    <property type="evidence" value="ECO:0007669"/>
    <property type="project" value="InterPro"/>
</dbReference>
<dbReference type="InterPro" id="IPR002528">
    <property type="entry name" value="MATE_fam"/>
</dbReference>
<dbReference type="GO" id="GO:0042910">
    <property type="term" value="F:xenobiotic transmembrane transporter activity"/>
    <property type="evidence" value="ECO:0007669"/>
    <property type="project" value="InterPro"/>
</dbReference>
<feature type="transmembrane region" description="Helical" evidence="2">
    <location>
        <begin position="6"/>
        <end position="25"/>
    </location>
</feature>
<dbReference type="STRING" id="71139.A0A059D7H6"/>
<feature type="non-terminal residue" evidence="3">
    <location>
        <position position="85"/>
    </location>
</feature>
<dbReference type="Gramene" id="KCW86180">
    <property type="protein sequence ID" value="KCW86180"/>
    <property type="gene ID" value="EUGRSUZ_B02870"/>
</dbReference>
<evidence type="ECO:0000313" key="3">
    <source>
        <dbReference type="EMBL" id="KCW86180.1"/>
    </source>
</evidence>
<comment type="similarity">
    <text evidence="1">Belongs to the multi antimicrobial extrusion (MATE) (TC 2.A.66.1) family.</text>
</comment>
<keyword evidence="2" id="KW-0472">Membrane</keyword>
<gene>
    <name evidence="3" type="ORF">EUGRSUZ_B02870</name>
</gene>
<proteinExistence type="inferred from homology"/>
<evidence type="ECO:0000256" key="2">
    <source>
        <dbReference type="SAM" id="Phobius"/>
    </source>
</evidence>
<feature type="transmembrane region" description="Helical" evidence="2">
    <location>
        <begin position="67"/>
        <end position="84"/>
    </location>
</feature>
<feature type="transmembrane region" description="Helical" evidence="2">
    <location>
        <begin position="37"/>
        <end position="55"/>
    </location>
</feature>
<dbReference type="Pfam" id="PF01554">
    <property type="entry name" value="MatE"/>
    <property type="match status" value="1"/>
</dbReference>